<dbReference type="HAMAP" id="MF_01479">
    <property type="entry name" value="WhiB"/>
    <property type="match status" value="1"/>
</dbReference>
<evidence type="ECO:0000256" key="2">
    <source>
        <dbReference type="ARBA" id="ARBA00006597"/>
    </source>
</evidence>
<dbReference type="PROSITE" id="PS51674">
    <property type="entry name" value="4FE4S_WBL"/>
    <property type="match status" value="1"/>
</dbReference>
<reference evidence="12" key="1">
    <citation type="submission" date="2020-05" db="EMBL/GenBank/DDBJ databases">
        <authorList>
            <person name="Chiriac C."/>
            <person name="Salcher M."/>
            <person name="Ghai R."/>
            <person name="Kavagutti S V."/>
        </authorList>
    </citation>
    <scope>NUCLEOTIDE SEQUENCE</scope>
</reference>
<keyword evidence="10" id="KW-0804">Transcription</keyword>
<proteinExistence type="inferred from homology"/>
<dbReference type="GO" id="GO:0045892">
    <property type="term" value="P:negative regulation of DNA-templated transcription"/>
    <property type="evidence" value="ECO:0007669"/>
    <property type="project" value="TreeGrafter"/>
</dbReference>
<comment type="cofactor">
    <cofactor evidence="1">
        <name>[4Fe-4S] cluster</name>
        <dbReference type="ChEBI" id="CHEBI:49883"/>
    </cofactor>
</comment>
<dbReference type="InterPro" id="IPR034768">
    <property type="entry name" value="4FE4S_WBL"/>
</dbReference>
<evidence type="ECO:0000256" key="3">
    <source>
        <dbReference type="ARBA" id="ARBA00022485"/>
    </source>
</evidence>
<accession>A0A6J6EAS7</accession>
<dbReference type="InterPro" id="IPR003482">
    <property type="entry name" value="Whib"/>
</dbReference>
<evidence type="ECO:0000256" key="9">
    <source>
        <dbReference type="ARBA" id="ARBA00023157"/>
    </source>
</evidence>
<sequence>MDWRADAACADIDAELLFSTAAEQHAIKRVCRQCPVVTECLIESLDNRIQFGVWGGLTERERRVLLRKHPNRSSWRELIETSPTTQLA</sequence>
<evidence type="ECO:0000256" key="10">
    <source>
        <dbReference type="ARBA" id="ARBA00023163"/>
    </source>
</evidence>
<evidence type="ECO:0000259" key="11">
    <source>
        <dbReference type="PROSITE" id="PS51674"/>
    </source>
</evidence>
<dbReference type="GO" id="GO:0003677">
    <property type="term" value="F:DNA binding"/>
    <property type="evidence" value="ECO:0007669"/>
    <property type="project" value="UniProtKB-KW"/>
</dbReference>
<feature type="domain" description="4Fe-4S Wbl-type" evidence="11">
    <location>
        <begin position="8"/>
        <end position="64"/>
    </location>
</feature>
<dbReference type="GO" id="GO:0045454">
    <property type="term" value="P:cell redox homeostasis"/>
    <property type="evidence" value="ECO:0007669"/>
    <property type="project" value="TreeGrafter"/>
</dbReference>
<keyword evidence="4" id="KW-0479">Metal-binding</keyword>
<evidence type="ECO:0000256" key="1">
    <source>
        <dbReference type="ARBA" id="ARBA00001966"/>
    </source>
</evidence>
<gene>
    <name evidence="12" type="ORF">UFOPK1726_00393</name>
</gene>
<organism evidence="12">
    <name type="scientific">freshwater metagenome</name>
    <dbReference type="NCBI Taxonomy" id="449393"/>
    <lineage>
        <taxon>unclassified sequences</taxon>
        <taxon>metagenomes</taxon>
        <taxon>ecological metagenomes</taxon>
    </lineage>
</organism>
<evidence type="ECO:0000256" key="5">
    <source>
        <dbReference type="ARBA" id="ARBA00023004"/>
    </source>
</evidence>
<comment type="similarity">
    <text evidence="2">Belongs to the WhiB family.</text>
</comment>
<evidence type="ECO:0000256" key="4">
    <source>
        <dbReference type="ARBA" id="ARBA00022723"/>
    </source>
</evidence>
<keyword evidence="6" id="KW-0411">Iron-sulfur</keyword>
<dbReference type="PANTHER" id="PTHR38839">
    <property type="entry name" value="TRANSCRIPTIONAL REGULATOR WHID-RELATED"/>
    <property type="match status" value="1"/>
</dbReference>
<dbReference type="Pfam" id="PF02467">
    <property type="entry name" value="Whib"/>
    <property type="match status" value="1"/>
</dbReference>
<evidence type="ECO:0000256" key="6">
    <source>
        <dbReference type="ARBA" id="ARBA00023014"/>
    </source>
</evidence>
<protein>
    <submittedName>
        <fullName evidence="12">Unannotated protein</fullName>
    </submittedName>
</protein>
<keyword evidence="7" id="KW-0805">Transcription regulation</keyword>
<keyword evidence="8" id="KW-0238">DNA-binding</keyword>
<dbReference type="AlphaFoldDB" id="A0A6J6EAS7"/>
<evidence type="ECO:0000256" key="8">
    <source>
        <dbReference type="ARBA" id="ARBA00023125"/>
    </source>
</evidence>
<keyword evidence="9" id="KW-1015">Disulfide bond</keyword>
<evidence type="ECO:0000313" key="12">
    <source>
        <dbReference type="EMBL" id="CAB4572916.1"/>
    </source>
</evidence>
<dbReference type="EMBL" id="CAEZTT010000030">
    <property type="protein sequence ID" value="CAB4572916.1"/>
    <property type="molecule type" value="Genomic_DNA"/>
</dbReference>
<keyword evidence="5" id="KW-0408">Iron</keyword>
<name>A0A6J6EAS7_9ZZZZ</name>
<dbReference type="GO" id="GO:0051539">
    <property type="term" value="F:4 iron, 4 sulfur cluster binding"/>
    <property type="evidence" value="ECO:0007669"/>
    <property type="project" value="UniProtKB-KW"/>
</dbReference>
<dbReference type="GO" id="GO:0046872">
    <property type="term" value="F:metal ion binding"/>
    <property type="evidence" value="ECO:0007669"/>
    <property type="project" value="UniProtKB-KW"/>
</dbReference>
<keyword evidence="3" id="KW-0004">4Fe-4S</keyword>
<dbReference type="PANTHER" id="PTHR38839:SF7">
    <property type="entry name" value="TRANSCRIPTIONAL REGULATOR WHIB4"/>
    <property type="match status" value="1"/>
</dbReference>
<evidence type="ECO:0000256" key="7">
    <source>
        <dbReference type="ARBA" id="ARBA00023015"/>
    </source>
</evidence>
<dbReference type="GO" id="GO:0047134">
    <property type="term" value="F:protein-disulfide reductase [NAD(P)H] activity"/>
    <property type="evidence" value="ECO:0007669"/>
    <property type="project" value="TreeGrafter"/>
</dbReference>